<organism evidence="1 2">
    <name type="scientific">Trifolium pratense</name>
    <name type="common">Red clover</name>
    <dbReference type="NCBI Taxonomy" id="57577"/>
    <lineage>
        <taxon>Eukaryota</taxon>
        <taxon>Viridiplantae</taxon>
        <taxon>Streptophyta</taxon>
        <taxon>Embryophyta</taxon>
        <taxon>Tracheophyta</taxon>
        <taxon>Spermatophyta</taxon>
        <taxon>Magnoliopsida</taxon>
        <taxon>eudicotyledons</taxon>
        <taxon>Gunneridae</taxon>
        <taxon>Pentapetalae</taxon>
        <taxon>rosids</taxon>
        <taxon>fabids</taxon>
        <taxon>Fabales</taxon>
        <taxon>Fabaceae</taxon>
        <taxon>Papilionoideae</taxon>
        <taxon>50 kb inversion clade</taxon>
        <taxon>NPAAA clade</taxon>
        <taxon>Hologalegina</taxon>
        <taxon>IRL clade</taxon>
        <taxon>Trifolieae</taxon>
        <taxon>Trifolium</taxon>
    </lineage>
</organism>
<gene>
    <name evidence="1" type="ORF">MILVUS5_LOCUS40760</name>
</gene>
<name>A0ACB0MD65_TRIPR</name>
<dbReference type="Proteomes" id="UP001177021">
    <property type="component" value="Unassembled WGS sequence"/>
</dbReference>
<reference evidence="1" key="1">
    <citation type="submission" date="2023-10" db="EMBL/GenBank/DDBJ databases">
        <authorList>
            <person name="Rodriguez Cubillos JULIANA M."/>
            <person name="De Vega J."/>
        </authorList>
    </citation>
    <scope>NUCLEOTIDE SEQUENCE</scope>
</reference>
<proteinExistence type="predicted"/>
<keyword evidence="2" id="KW-1185">Reference proteome</keyword>
<comment type="caution">
    <text evidence="1">The sequence shown here is derived from an EMBL/GenBank/DDBJ whole genome shotgun (WGS) entry which is preliminary data.</text>
</comment>
<accession>A0ACB0MD65</accession>
<dbReference type="EMBL" id="CASHSV030000823">
    <property type="protein sequence ID" value="CAJ2678485.1"/>
    <property type="molecule type" value="Genomic_DNA"/>
</dbReference>
<evidence type="ECO:0000313" key="2">
    <source>
        <dbReference type="Proteomes" id="UP001177021"/>
    </source>
</evidence>
<sequence length="628" mass="70544">MASEILNTSFHQEMMQPVEAKLNIYMKLNSPVTLKFEDIVHKTKPSKREGFFFKKEINSEERLILKGISGIVFPGELLAILGPSGSGKSTLINALGGKLNDSNITKGTITYNGKPLSKSVKQNLGFVAQHDIFYPHLSVNETLVFSALLRLPNSLSKQEKMLKVKEVIDELDLNHCKDTIIGGPLLRGVSGGERKRVSIGQELLTNPSLLLVDEATTGLDSTIARKLVMNLCELAKGGRTVVMTIHQPSSKLFHMFQKILLLSDGNGMYFGKGDYVLDYFSGIGYAPLVAMNPTDFLLDLANGIYSGNSEEDTETTKQELVSAFESNLAYQVKTELQNSMVLFHDDSSKHEIFDHYCTTWWEQFTILLRRGFKEKKHEQFSVHKICHVFALSFSAGLLWWHSKPGHIKDKVGLLFYYTQFCGFIPMVQSLFTFPEDRAMIIKERSSCMYRLSSYFIASNVIDLPVQLFMPTLFITITYWMGGLKANASNFFQTLSVSLLYAMVSQSIGQAISAMLVNNPKLVVTSGSLIMTLLVLTNGYFIQNMPAFLSWIKYLSHSYYYNKLLLGSQFKEDNIYSCGENVTCLVGNYPTIKHIGLDKQGMSVAVLVAMLVGYRIIAYFALMVRMTRN</sequence>
<evidence type="ECO:0000313" key="1">
    <source>
        <dbReference type="EMBL" id="CAJ2678485.1"/>
    </source>
</evidence>
<protein>
    <submittedName>
        <fullName evidence="1">Uncharacterized protein</fullName>
    </submittedName>
</protein>